<gene>
    <name evidence="1" type="ORF">NO2_0572</name>
</gene>
<dbReference type="Proteomes" id="UP000275925">
    <property type="component" value="Unassembled WGS sequence"/>
</dbReference>
<sequence>MLQPKIKKVVPLKDYKLLLSYETGENKVFAVKPYIAGNWYGELRDISYFKTVHLIPDGTGIAWTNGQDIAPHELYEQSSPL</sequence>
<dbReference type="Gene3D" id="3.30.2020.10">
    <property type="entry name" value="NE0471-like N-terminal domain"/>
    <property type="match status" value="1"/>
</dbReference>
<dbReference type="Pfam" id="PF10387">
    <property type="entry name" value="DUF2442"/>
    <property type="match status" value="1"/>
</dbReference>
<organism evidence="1 2">
    <name type="scientific">Candidatus Termititenax persephonae</name>
    <dbReference type="NCBI Taxonomy" id="2218525"/>
    <lineage>
        <taxon>Bacteria</taxon>
        <taxon>Bacillati</taxon>
        <taxon>Candidatus Margulisiibacteriota</taxon>
        <taxon>Candidatus Termititenacia</taxon>
        <taxon>Candidatus Termititenacales</taxon>
        <taxon>Candidatus Termititenacaceae</taxon>
        <taxon>Candidatus Termititenax</taxon>
    </lineage>
</organism>
<reference evidence="1 2" key="1">
    <citation type="journal article" date="2019" name="ISME J.">
        <title>Genome analyses of uncultured TG2/ZB3 bacteria in 'Margulisbacteria' specifically attached to ectosymbiotic spirochetes of protists in the termite gut.</title>
        <authorList>
            <person name="Utami Y.D."/>
            <person name="Kuwahara H."/>
            <person name="Igai K."/>
            <person name="Murakami T."/>
            <person name="Sugaya K."/>
            <person name="Morikawa T."/>
            <person name="Nagura Y."/>
            <person name="Yuki M."/>
            <person name="Deevong P."/>
            <person name="Inoue T."/>
            <person name="Kihara K."/>
            <person name="Lo N."/>
            <person name="Yamada A."/>
            <person name="Ohkuma M."/>
            <person name="Hongoh Y."/>
        </authorList>
    </citation>
    <scope>NUCLEOTIDE SEQUENCE [LARGE SCALE GENOMIC DNA]</scope>
    <source>
        <strain evidence="1">NkOx7-02</strain>
    </source>
</reference>
<accession>A0A388TGZ9</accession>
<evidence type="ECO:0000313" key="1">
    <source>
        <dbReference type="EMBL" id="GBR75948.1"/>
    </source>
</evidence>
<protein>
    <recommendedName>
        <fullName evidence="3">DUF2442 domain-containing protein</fullName>
    </recommendedName>
</protein>
<proteinExistence type="predicted"/>
<comment type="caution">
    <text evidence="1">The sequence shown here is derived from an EMBL/GenBank/DDBJ whole genome shotgun (WGS) entry which is preliminary data.</text>
</comment>
<evidence type="ECO:0000313" key="2">
    <source>
        <dbReference type="Proteomes" id="UP000275925"/>
    </source>
</evidence>
<dbReference type="AlphaFoldDB" id="A0A388TGZ9"/>
<name>A0A388TGZ9_9BACT</name>
<dbReference type="InterPro" id="IPR018841">
    <property type="entry name" value="DUF2442"/>
</dbReference>
<dbReference type="EMBL" id="BGZO01000012">
    <property type="protein sequence ID" value="GBR75948.1"/>
    <property type="molecule type" value="Genomic_DNA"/>
</dbReference>
<evidence type="ECO:0008006" key="3">
    <source>
        <dbReference type="Google" id="ProtNLM"/>
    </source>
</evidence>
<dbReference type="SUPFAM" id="SSF143880">
    <property type="entry name" value="NE0471 N-terminal domain-like"/>
    <property type="match status" value="1"/>
</dbReference>
<dbReference type="InterPro" id="IPR036782">
    <property type="entry name" value="NE0471-like_N"/>
</dbReference>
<keyword evidence="2" id="KW-1185">Reference proteome</keyword>